<dbReference type="Proteomes" id="UP001234880">
    <property type="component" value="Unassembled WGS sequence"/>
</dbReference>
<reference evidence="2 3" key="1">
    <citation type="submission" date="2023-07" db="EMBL/GenBank/DDBJ databases">
        <title>Sequencing the genomes of 1000 actinobacteria strains.</title>
        <authorList>
            <person name="Klenk H.-P."/>
        </authorList>
    </citation>
    <scope>NUCLEOTIDE SEQUENCE [LARGE SCALE GENOMIC DNA]</scope>
    <source>
        <strain evidence="2 3">DSM 41600</strain>
    </source>
</reference>
<dbReference type="RefSeq" id="WP_258408738.1">
    <property type="nucleotide sequence ID" value="NZ_JAURUE010000002.1"/>
</dbReference>
<proteinExistence type="predicted"/>
<feature type="region of interest" description="Disordered" evidence="1">
    <location>
        <begin position="1"/>
        <end position="41"/>
    </location>
</feature>
<evidence type="ECO:0000256" key="1">
    <source>
        <dbReference type="SAM" id="MobiDB-lite"/>
    </source>
</evidence>
<dbReference type="EMBL" id="JAURUE010000002">
    <property type="protein sequence ID" value="MDP9615718.1"/>
    <property type="molecule type" value="Genomic_DNA"/>
</dbReference>
<gene>
    <name evidence="2" type="ORF">JOF35_008056</name>
</gene>
<organism evidence="2 3">
    <name type="scientific">Streptomyces demainii</name>
    <dbReference type="NCBI Taxonomy" id="588122"/>
    <lineage>
        <taxon>Bacteria</taxon>
        <taxon>Bacillati</taxon>
        <taxon>Actinomycetota</taxon>
        <taxon>Actinomycetes</taxon>
        <taxon>Kitasatosporales</taxon>
        <taxon>Streptomycetaceae</taxon>
        <taxon>Streptomyces</taxon>
    </lineage>
</organism>
<accession>A0ABT9L4S8</accession>
<protein>
    <submittedName>
        <fullName evidence="2">Uncharacterized protein</fullName>
    </submittedName>
</protein>
<sequence length="41" mass="3879">MAATPSISTTASSRSLPPGTAGPEVATAADDEPSRPGGAPV</sequence>
<evidence type="ECO:0000313" key="2">
    <source>
        <dbReference type="EMBL" id="MDP9615718.1"/>
    </source>
</evidence>
<evidence type="ECO:0000313" key="3">
    <source>
        <dbReference type="Proteomes" id="UP001234880"/>
    </source>
</evidence>
<name>A0ABT9L4S8_9ACTN</name>
<comment type="caution">
    <text evidence="2">The sequence shown here is derived from an EMBL/GenBank/DDBJ whole genome shotgun (WGS) entry which is preliminary data.</text>
</comment>
<keyword evidence="3" id="KW-1185">Reference proteome</keyword>
<feature type="compositionally biased region" description="Low complexity" evidence="1">
    <location>
        <begin position="1"/>
        <end position="15"/>
    </location>
</feature>